<dbReference type="InterPro" id="IPR002641">
    <property type="entry name" value="PNPLA_dom"/>
</dbReference>
<gene>
    <name evidence="6" type="ORF">BQ4739_LOCUS15490</name>
</gene>
<dbReference type="Proteomes" id="UP000256970">
    <property type="component" value="Unassembled WGS sequence"/>
</dbReference>
<keyword evidence="1 2" id="KW-0443">Lipid metabolism</keyword>
<organism evidence="6 7">
    <name type="scientific">Tetradesmus obliquus</name>
    <name type="common">Green alga</name>
    <name type="synonym">Acutodesmus obliquus</name>
    <dbReference type="NCBI Taxonomy" id="3088"/>
    <lineage>
        <taxon>Eukaryota</taxon>
        <taxon>Viridiplantae</taxon>
        <taxon>Chlorophyta</taxon>
        <taxon>core chlorophytes</taxon>
        <taxon>Chlorophyceae</taxon>
        <taxon>CS clade</taxon>
        <taxon>Sphaeropleales</taxon>
        <taxon>Scenedesmaceae</taxon>
        <taxon>Tetradesmus</taxon>
    </lineage>
</organism>
<comment type="function">
    <text evidence="3">Lipolytic acyl hydrolase (LAH).</text>
</comment>
<dbReference type="EC" id="3.1.1.-" evidence="3"/>
<dbReference type="SUPFAM" id="SSF52151">
    <property type="entry name" value="FabD/lysophospholipase-like"/>
    <property type="match status" value="1"/>
</dbReference>
<dbReference type="EMBL" id="FNXT01001226">
    <property type="protein sequence ID" value="SZX75192.1"/>
    <property type="molecule type" value="Genomic_DNA"/>
</dbReference>
<evidence type="ECO:0000313" key="7">
    <source>
        <dbReference type="Proteomes" id="UP000256970"/>
    </source>
</evidence>
<comment type="similarity">
    <text evidence="3">Belongs to the patatin family.</text>
</comment>
<dbReference type="InterPro" id="IPR052580">
    <property type="entry name" value="Lipid_Hydrolase"/>
</dbReference>
<feature type="active site" description="Nucleophile" evidence="2">
    <location>
        <position position="102"/>
    </location>
</feature>
<dbReference type="PANTHER" id="PTHR46394">
    <property type="entry name" value="ANNEXIN"/>
    <property type="match status" value="1"/>
</dbReference>
<feature type="active site" description="Proton acceptor" evidence="2">
    <location>
        <position position="349"/>
    </location>
</feature>
<feature type="region of interest" description="Disordered" evidence="4">
    <location>
        <begin position="1"/>
        <end position="26"/>
    </location>
</feature>
<dbReference type="GO" id="GO:0016787">
    <property type="term" value="F:hydrolase activity"/>
    <property type="evidence" value="ECO:0007669"/>
    <property type="project" value="UniProtKB-UniRule"/>
</dbReference>
<dbReference type="PROSITE" id="PS51635">
    <property type="entry name" value="PNPLA"/>
    <property type="match status" value="1"/>
</dbReference>
<accession>A0A383WDF1</accession>
<feature type="domain" description="PNPLA" evidence="5">
    <location>
        <begin position="69"/>
        <end position="362"/>
    </location>
</feature>
<dbReference type="InterPro" id="IPR016035">
    <property type="entry name" value="Acyl_Trfase/lysoPLipase"/>
</dbReference>
<protein>
    <recommendedName>
        <fullName evidence="3">Patatin</fullName>
        <ecNumber evidence="3">3.1.1.-</ecNumber>
    </recommendedName>
</protein>
<feature type="short sequence motif" description="DGA/G" evidence="2">
    <location>
        <begin position="349"/>
        <end position="351"/>
    </location>
</feature>
<sequence length="502" mass="54555">MFRSRVLARSGNSGNGDAQPTHDASHEFQGYTDRIKDELADAGRLKKNLLISDVVSSDGNGEQLQWVDLVLAGGGLLGIAHVGFVCVLEEAGVRFRGIGGTSAGAINAVIVAASRKDDKGKFDPSQESWEKTLDILTHAKFESFQDGEGVKNSNALLKLALGASGEAKPSKLSLAWAVAKALPELPRIWQNRGLHPGNEFQDWVKKQLEDKGIENVAGLHEAMSLDRLSNKVHLREGVQRSAEELAGISRATLKLVASDISTQTKVVFPDMANLYYAKADDAHPSDFVRASMSVPLFFQPYEIPKLDIKIPKQLQSVQDAWKATGYPDKDDLTDTEKIARIPDKATFVDGGTLSNFPISLFDVKEKVPLLPTVGCQLGDVRAEVQPAGNPIELYKAMNNTSRHIGDYEYVIDNPMYKPLVATADTKGFGWLDFDMPEEKKKDLFQRGAAAGVKLLKKFQQNCTADGKPIAPGDDNWSKIKRARAARAGLVVPAAAPAPVSGR</sequence>
<proteinExistence type="inferred from homology"/>
<feature type="short sequence motif" description="GXGXXG" evidence="2">
    <location>
        <begin position="73"/>
        <end position="78"/>
    </location>
</feature>
<evidence type="ECO:0000256" key="2">
    <source>
        <dbReference type="PROSITE-ProRule" id="PRU01161"/>
    </source>
</evidence>
<keyword evidence="7" id="KW-1185">Reference proteome</keyword>
<evidence type="ECO:0000256" key="4">
    <source>
        <dbReference type="SAM" id="MobiDB-lite"/>
    </source>
</evidence>
<evidence type="ECO:0000256" key="1">
    <source>
        <dbReference type="ARBA" id="ARBA00023098"/>
    </source>
</evidence>
<comment type="domain">
    <text evidence="3">The nitrogen atoms of the two glycine residues in the GGXR motif define the oxyanion hole, and stabilize the oxyanion that forms during the nucleophilic attack by the catalytic serine during substrate cleavage.</text>
</comment>
<evidence type="ECO:0000313" key="6">
    <source>
        <dbReference type="EMBL" id="SZX75192.1"/>
    </source>
</evidence>
<feature type="short sequence motif" description="GXSXG" evidence="2">
    <location>
        <begin position="100"/>
        <end position="104"/>
    </location>
</feature>
<dbReference type="AlphaFoldDB" id="A0A383WDF1"/>
<dbReference type="PANTHER" id="PTHR46394:SF1">
    <property type="entry name" value="PNPLA DOMAIN-CONTAINING PROTEIN"/>
    <property type="match status" value="1"/>
</dbReference>
<evidence type="ECO:0000259" key="5">
    <source>
        <dbReference type="PROSITE" id="PS51635"/>
    </source>
</evidence>
<evidence type="ECO:0000256" key="3">
    <source>
        <dbReference type="RuleBase" id="RU361262"/>
    </source>
</evidence>
<dbReference type="Pfam" id="PF01734">
    <property type="entry name" value="Patatin"/>
    <property type="match status" value="1"/>
</dbReference>
<keyword evidence="2 3" id="KW-0442">Lipid degradation</keyword>
<keyword evidence="2 3" id="KW-0378">Hydrolase</keyword>
<reference evidence="6 7" key="1">
    <citation type="submission" date="2016-10" db="EMBL/GenBank/DDBJ databases">
        <authorList>
            <person name="Cai Z."/>
        </authorList>
    </citation>
    <scope>NUCLEOTIDE SEQUENCE [LARGE SCALE GENOMIC DNA]</scope>
</reference>
<name>A0A383WDF1_TETOB</name>
<dbReference type="GO" id="GO:0016042">
    <property type="term" value="P:lipid catabolic process"/>
    <property type="evidence" value="ECO:0007669"/>
    <property type="project" value="UniProtKB-UniRule"/>
</dbReference>
<dbReference type="Gene3D" id="3.40.1090.10">
    <property type="entry name" value="Cytosolic phospholipase A2 catalytic domain"/>
    <property type="match status" value="1"/>
</dbReference>